<feature type="region of interest" description="Disordered" evidence="1">
    <location>
        <begin position="172"/>
        <end position="193"/>
    </location>
</feature>
<gene>
    <name evidence="2" type="ORF">CCMP2556_LOCUS38473</name>
</gene>
<dbReference type="Proteomes" id="UP001642484">
    <property type="component" value="Unassembled WGS sequence"/>
</dbReference>
<sequence length="193" mass="20301">MDPQPLLLPILNRRDAESKTAATFEAATNPSRGTSGGLILPVPKRGQSGESRRPEVAPSDDLGNSRLSPSNSQNFVAVNIAPSPSSDTSKTHVALSVASTPTNAVQETEADFLSAKSQHVNGYITIQVGTPKCSPSYEEHCASPTATGTPSSEGEENFWKCLVGSSPEHRRFGVMSHVGTNSSTPTGTPSRQL</sequence>
<keyword evidence="3" id="KW-1185">Reference proteome</keyword>
<name>A0ABP0PR78_9DINO</name>
<evidence type="ECO:0000256" key="1">
    <source>
        <dbReference type="SAM" id="MobiDB-lite"/>
    </source>
</evidence>
<proteinExistence type="predicted"/>
<dbReference type="EMBL" id="CAXAMN010023495">
    <property type="protein sequence ID" value="CAK9078093.1"/>
    <property type="molecule type" value="Genomic_DNA"/>
</dbReference>
<protein>
    <submittedName>
        <fullName evidence="2">Uncharacterized protein</fullName>
    </submittedName>
</protein>
<feature type="compositionally biased region" description="Low complexity" evidence="1">
    <location>
        <begin position="179"/>
        <end position="193"/>
    </location>
</feature>
<feature type="region of interest" description="Disordered" evidence="1">
    <location>
        <begin position="1"/>
        <end position="73"/>
    </location>
</feature>
<comment type="caution">
    <text evidence="2">The sequence shown here is derived from an EMBL/GenBank/DDBJ whole genome shotgun (WGS) entry which is preliminary data.</text>
</comment>
<evidence type="ECO:0000313" key="2">
    <source>
        <dbReference type="EMBL" id="CAK9078093.1"/>
    </source>
</evidence>
<organism evidence="2 3">
    <name type="scientific">Durusdinium trenchii</name>
    <dbReference type="NCBI Taxonomy" id="1381693"/>
    <lineage>
        <taxon>Eukaryota</taxon>
        <taxon>Sar</taxon>
        <taxon>Alveolata</taxon>
        <taxon>Dinophyceae</taxon>
        <taxon>Suessiales</taxon>
        <taxon>Symbiodiniaceae</taxon>
        <taxon>Durusdinium</taxon>
    </lineage>
</organism>
<accession>A0ABP0PR78</accession>
<evidence type="ECO:0000313" key="3">
    <source>
        <dbReference type="Proteomes" id="UP001642484"/>
    </source>
</evidence>
<reference evidence="2 3" key="1">
    <citation type="submission" date="2024-02" db="EMBL/GenBank/DDBJ databases">
        <authorList>
            <person name="Chen Y."/>
            <person name="Shah S."/>
            <person name="Dougan E. K."/>
            <person name="Thang M."/>
            <person name="Chan C."/>
        </authorList>
    </citation>
    <scope>NUCLEOTIDE SEQUENCE [LARGE SCALE GENOMIC DNA]</scope>
</reference>